<name>A0AAV9WJQ3_9PEZI</name>
<dbReference type="AlphaFoldDB" id="A0AAV9WJQ3"/>
<dbReference type="InterPro" id="IPR015915">
    <property type="entry name" value="Kelch-typ_b-propeller"/>
</dbReference>
<dbReference type="GO" id="GO:0071944">
    <property type="term" value="C:cell periphery"/>
    <property type="evidence" value="ECO:0007669"/>
    <property type="project" value="UniProtKB-ARBA"/>
</dbReference>
<dbReference type="SUPFAM" id="SSF50965">
    <property type="entry name" value="Galactose oxidase, central domain"/>
    <property type="match status" value="1"/>
</dbReference>
<feature type="region of interest" description="Disordered" evidence="5">
    <location>
        <begin position="556"/>
        <end position="577"/>
    </location>
</feature>
<feature type="region of interest" description="Disordered" evidence="5">
    <location>
        <begin position="508"/>
        <end position="530"/>
    </location>
</feature>
<dbReference type="Gene3D" id="2.120.10.80">
    <property type="entry name" value="Kelch-type beta propeller"/>
    <property type="match status" value="1"/>
</dbReference>
<comment type="subcellular location">
    <subcellularLocation>
        <location evidence="1">Membrane</location>
        <topology evidence="1">Single-pass membrane protein</topology>
    </subcellularLocation>
</comment>
<evidence type="ECO:0000313" key="7">
    <source>
        <dbReference type="EMBL" id="KAK6509738.1"/>
    </source>
</evidence>
<accession>A0AAV9WJQ3</accession>
<keyword evidence="3 6" id="KW-1133">Transmembrane helix</keyword>
<reference evidence="7 8" key="1">
    <citation type="submission" date="2023-08" db="EMBL/GenBank/DDBJ databases">
        <authorList>
            <person name="Palmer J.M."/>
        </authorList>
    </citation>
    <scope>NUCLEOTIDE SEQUENCE [LARGE SCALE GENOMIC DNA]</scope>
    <source>
        <strain evidence="7 8">TWF481</strain>
    </source>
</reference>
<dbReference type="PANTHER" id="PTHR15549">
    <property type="entry name" value="PAIRED IMMUNOGLOBULIN-LIKE TYPE 2 RECEPTOR"/>
    <property type="match status" value="1"/>
</dbReference>
<dbReference type="EMBL" id="JAVHJL010000002">
    <property type="protein sequence ID" value="KAK6509738.1"/>
    <property type="molecule type" value="Genomic_DNA"/>
</dbReference>
<evidence type="ECO:0000256" key="1">
    <source>
        <dbReference type="ARBA" id="ARBA00004167"/>
    </source>
</evidence>
<protein>
    <recommendedName>
        <fullName evidence="9">Kelch repeat protein</fullName>
    </recommendedName>
</protein>
<evidence type="ECO:0000256" key="6">
    <source>
        <dbReference type="SAM" id="Phobius"/>
    </source>
</evidence>
<evidence type="ECO:0000256" key="4">
    <source>
        <dbReference type="ARBA" id="ARBA00023136"/>
    </source>
</evidence>
<dbReference type="InterPro" id="IPR051694">
    <property type="entry name" value="Immunoregulatory_rcpt-like"/>
</dbReference>
<gene>
    <name evidence="7" type="ORF">TWF481_004468</name>
</gene>
<keyword evidence="4 6" id="KW-0472">Membrane</keyword>
<feature type="compositionally biased region" description="Low complexity" evidence="5">
    <location>
        <begin position="444"/>
        <end position="462"/>
    </location>
</feature>
<evidence type="ECO:0000256" key="3">
    <source>
        <dbReference type="ARBA" id="ARBA00022989"/>
    </source>
</evidence>
<dbReference type="GO" id="GO:0016020">
    <property type="term" value="C:membrane"/>
    <property type="evidence" value="ECO:0007669"/>
    <property type="project" value="UniProtKB-SubCell"/>
</dbReference>
<dbReference type="Proteomes" id="UP001370758">
    <property type="component" value="Unassembled WGS sequence"/>
</dbReference>
<comment type="caution">
    <text evidence="7">The sequence shown here is derived from an EMBL/GenBank/DDBJ whole genome shotgun (WGS) entry which is preliminary data.</text>
</comment>
<feature type="region of interest" description="Disordered" evidence="5">
    <location>
        <begin position="443"/>
        <end position="470"/>
    </location>
</feature>
<feature type="transmembrane region" description="Helical" evidence="6">
    <location>
        <begin position="474"/>
        <end position="498"/>
    </location>
</feature>
<proteinExistence type="predicted"/>
<keyword evidence="2 6" id="KW-0812">Transmembrane</keyword>
<evidence type="ECO:0000256" key="2">
    <source>
        <dbReference type="ARBA" id="ARBA00022692"/>
    </source>
</evidence>
<evidence type="ECO:0000256" key="5">
    <source>
        <dbReference type="SAM" id="MobiDB-lite"/>
    </source>
</evidence>
<dbReference type="InterPro" id="IPR011043">
    <property type="entry name" value="Gal_Oxase/kelch_b-propeller"/>
</dbReference>
<evidence type="ECO:0000313" key="8">
    <source>
        <dbReference type="Proteomes" id="UP001370758"/>
    </source>
</evidence>
<organism evidence="7 8">
    <name type="scientific">Arthrobotrys musiformis</name>
    <dbReference type="NCBI Taxonomy" id="47236"/>
    <lineage>
        <taxon>Eukaryota</taxon>
        <taxon>Fungi</taxon>
        <taxon>Dikarya</taxon>
        <taxon>Ascomycota</taxon>
        <taxon>Pezizomycotina</taxon>
        <taxon>Orbiliomycetes</taxon>
        <taxon>Orbiliales</taxon>
        <taxon>Orbiliaceae</taxon>
        <taxon>Arthrobotrys</taxon>
    </lineage>
</organism>
<sequence>MNISALDPISDFCSVWNHAAVVFRNKLYIAQGNAAYKTGSAASTDDVVVEEGNNPWLRYISLDDSFSVVDIGSHISVVPSDEYSLTLPQRKNPILWDIVTTEFSSNGNSGIIAYTLGLPVGNITSAGRGGSLYFSIASNKTSGAEFGSFGTPNGAFSIDTPYTDNERFFASRNNYFDSENGIGYVVGGMVGDTPTGTFLTFEGQGSPQWRNSSLPWGVTAGDGAMGSFKINNRTVHVYTGGEVNGVNSNFDIARIFDSRSNAWYDQPLTGYQGRIPSPRRGSCTAVVAAPDGSSYQMLMFGGASDDENETPFGELWALNIPSFTWVLLDNSAGGSGALHVPGGRFGSTCHLIQGNKFMVLGGSKVRVVERLTGPLNCDLNQNLGFIMDLNNGTWLENYDGTRTNYTVPERVQVVIGGGATGGATMGQPVDGFADPTLSEILRVPTSTSTVPPTSTGTSTDSPDPTPGSGGGGGLATGAIVGIAIAAVLAGLGGLFFLYRWTRNRKRQRLEGDDPDSTNGKSELPGLSNNLGYDEQRKIYKDNAGNVIARQELGGGIVNPSELPAGHTDDPSELPAGYTNVMELPAKNAMHPVELPADVPHSELPDRNSQLPAPPVPPKAPGA</sequence>
<keyword evidence="8" id="KW-1185">Reference proteome</keyword>
<dbReference type="PANTHER" id="PTHR15549:SF6">
    <property type="entry name" value="MID2 DOMAIN-CONTAINING PROTEIN"/>
    <property type="match status" value="1"/>
</dbReference>
<feature type="compositionally biased region" description="Polar residues" evidence="5">
    <location>
        <begin position="516"/>
        <end position="530"/>
    </location>
</feature>
<feature type="region of interest" description="Disordered" evidence="5">
    <location>
        <begin position="590"/>
        <end position="622"/>
    </location>
</feature>
<feature type="compositionally biased region" description="Pro residues" evidence="5">
    <location>
        <begin position="611"/>
        <end position="622"/>
    </location>
</feature>
<evidence type="ECO:0008006" key="9">
    <source>
        <dbReference type="Google" id="ProtNLM"/>
    </source>
</evidence>